<gene>
    <name evidence="8" type="ORF">J2S07_002278</name>
</gene>
<evidence type="ECO:0000259" key="6">
    <source>
        <dbReference type="Pfam" id="PF03755"/>
    </source>
</evidence>
<evidence type="ECO:0000256" key="5">
    <source>
        <dbReference type="ARBA" id="ARBA00035648"/>
    </source>
</evidence>
<dbReference type="InterPro" id="IPR013527">
    <property type="entry name" value="YicC-like_N"/>
</dbReference>
<evidence type="ECO:0000259" key="7">
    <source>
        <dbReference type="Pfam" id="PF08340"/>
    </source>
</evidence>
<dbReference type="InterPro" id="IPR013551">
    <property type="entry name" value="YicC-like_C"/>
</dbReference>
<feature type="domain" description="Endoribonuclease YicC-like C-terminal" evidence="7">
    <location>
        <begin position="174"/>
        <end position="291"/>
    </location>
</feature>
<evidence type="ECO:0000313" key="8">
    <source>
        <dbReference type="EMBL" id="MDQ0155960.1"/>
    </source>
</evidence>
<keyword evidence="9" id="KW-1185">Reference proteome</keyword>
<protein>
    <submittedName>
        <fullName evidence="8">Uncharacterized protein (TIGR00255 family)</fullName>
    </submittedName>
</protein>
<name>A0ABT9V4T5_9BACL</name>
<keyword evidence="4" id="KW-0378">Hydrolase</keyword>
<proteinExistence type="inferred from homology"/>
<accession>A0ABT9V4T5</accession>
<reference evidence="8 9" key="1">
    <citation type="submission" date="2023-07" db="EMBL/GenBank/DDBJ databases">
        <title>Genomic Encyclopedia of Type Strains, Phase IV (KMG-IV): sequencing the most valuable type-strain genomes for metagenomic binning, comparative biology and taxonomic classification.</title>
        <authorList>
            <person name="Goeker M."/>
        </authorList>
    </citation>
    <scope>NUCLEOTIDE SEQUENCE [LARGE SCALE GENOMIC DNA]</scope>
    <source>
        <strain evidence="8 9">DSM 23948</strain>
    </source>
</reference>
<dbReference type="EMBL" id="JAUSTU010000009">
    <property type="protein sequence ID" value="MDQ0155960.1"/>
    <property type="molecule type" value="Genomic_DNA"/>
</dbReference>
<evidence type="ECO:0000313" key="9">
    <source>
        <dbReference type="Proteomes" id="UP001231362"/>
    </source>
</evidence>
<dbReference type="Pfam" id="PF08340">
    <property type="entry name" value="YicC-like_C"/>
    <property type="match status" value="1"/>
</dbReference>
<organism evidence="8 9">
    <name type="scientific">Anoxybacillus andreesenii</name>
    <dbReference type="NCBI Taxonomy" id="1325932"/>
    <lineage>
        <taxon>Bacteria</taxon>
        <taxon>Bacillati</taxon>
        <taxon>Bacillota</taxon>
        <taxon>Bacilli</taxon>
        <taxon>Bacillales</taxon>
        <taxon>Anoxybacillaceae</taxon>
        <taxon>Anoxybacillus</taxon>
    </lineage>
</organism>
<dbReference type="PANTHER" id="PTHR30636">
    <property type="entry name" value="UPF0701 PROTEIN YICC"/>
    <property type="match status" value="1"/>
</dbReference>
<keyword evidence="3" id="KW-0255">Endonuclease</keyword>
<sequence length="291" mass="33592">MIVSMTGFGRSNIETGDFSITVEVKSVNHRFLEYQMRMPRQLLKIEDKIKKIINEYVARGRLEVYVTVTGSGGLTSMVNVDWHLLDEYVKSIKTIQEKYHIDGKITLQDLLAREELISVDENHSGNEELEAIVLAAVGEASKQLRIMREMEGKILEEDIHNQLDGLEKKLPILREYAPRVVQQYSQRLQKRMEDFANGLIDEARLISEIAIFAEKADINEELTRLQSHIDQFYKIMQLNESIGRKLDFLLQEMNREVNTIGSKANDSGIAKEVVEMKSYLEKMKEQVQNIE</sequence>
<dbReference type="NCBIfam" id="TIGR00255">
    <property type="entry name" value="YicC/YloC family endoribonuclease"/>
    <property type="match status" value="1"/>
</dbReference>
<comment type="cofactor">
    <cofactor evidence="1">
        <name>a divalent metal cation</name>
        <dbReference type="ChEBI" id="CHEBI:60240"/>
    </cofactor>
</comment>
<feature type="domain" description="Endoribonuclease YicC-like N-terminal" evidence="6">
    <location>
        <begin position="2"/>
        <end position="156"/>
    </location>
</feature>
<dbReference type="PANTHER" id="PTHR30636:SF3">
    <property type="entry name" value="UPF0701 PROTEIN YICC"/>
    <property type="match status" value="1"/>
</dbReference>
<keyword evidence="2" id="KW-0540">Nuclease</keyword>
<evidence type="ECO:0000256" key="2">
    <source>
        <dbReference type="ARBA" id="ARBA00022722"/>
    </source>
</evidence>
<dbReference type="Proteomes" id="UP001231362">
    <property type="component" value="Unassembled WGS sequence"/>
</dbReference>
<evidence type="ECO:0000256" key="4">
    <source>
        <dbReference type="ARBA" id="ARBA00022801"/>
    </source>
</evidence>
<dbReference type="Pfam" id="PF03755">
    <property type="entry name" value="YicC-like_N"/>
    <property type="match status" value="1"/>
</dbReference>
<comment type="similarity">
    <text evidence="5">Belongs to the YicC/YloC family.</text>
</comment>
<comment type="caution">
    <text evidence="8">The sequence shown here is derived from an EMBL/GenBank/DDBJ whole genome shotgun (WGS) entry which is preliminary data.</text>
</comment>
<evidence type="ECO:0000256" key="1">
    <source>
        <dbReference type="ARBA" id="ARBA00001968"/>
    </source>
</evidence>
<dbReference type="RefSeq" id="WP_307150479.1">
    <property type="nucleotide sequence ID" value="NZ_JAUSTU010000009.1"/>
</dbReference>
<evidence type="ECO:0000256" key="3">
    <source>
        <dbReference type="ARBA" id="ARBA00022759"/>
    </source>
</evidence>
<dbReference type="InterPro" id="IPR005229">
    <property type="entry name" value="YicC/YloC-like"/>
</dbReference>